<keyword evidence="3" id="KW-1185">Reference proteome</keyword>
<proteinExistence type="predicted"/>
<organism evidence="2 3">
    <name type="scientific">Kribbella caucasensis</name>
    <dbReference type="NCBI Taxonomy" id="2512215"/>
    <lineage>
        <taxon>Bacteria</taxon>
        <taxon>Bacillati</taxon>
        <taxon>Actinomycetota</taxon>
        <taxon>Actinomycetes</taxon>
        <taxon>Propionibacteriales</taxon>
        <taxon>Kribbellaceae</taxon>
        <taxon>Kribbella</taxon>
    </lineage>
</organism>
<comment type="caution">
    <text evidence="2">The sequence shown here is derived from an EMBL/GenBank/DDBJ whole genome shotgun (WGS) entry which is preliminary data.</text>
</comment>
<dbReference type="OrthoDB" id="8263792at2"/>
<name>A0A4R6KJS4_9ACTN</name>
<reference evidence="2 3" key="1">
    <citation type="submission" date="2019-03" db="EMBL/GenBank/DDBJ databases">
        <title>Genomic Encyclopedia of Type Strains, Phase III (KMG-III): the genomes of soil and plant-associated and newly described type strains.</title>
        <authorList>
            <person name="Whitman W."/>
        </authorList>
    </citation>
    <scope>NUCLEOTIDE SEQUENCE [LARGE SCALE GENOMIC DNA]</scope>
    <source>
        <strain evidence="2 3">VKM Ac-2527</strain>
    </source>
</reference>
<dbReference type="Proteomes" id="UP000295388">
    <property type="component" value="Unassembled WGS sequence"/>
</dbReference>
<accession>A0A4R6KJS4</accession>
<dbReference type="Pfam" id="PF09983">
    <property type="entry name" value="JetD_C"/>
    <property type="match status" value="1"/>
</dbReference>
<dbReference type="EMBL" id="SNWQ01000003">
    <property type="protein sequence ID" value="TDO51567.1"/>
    <property type="molecule type" value="Genomic_DNA"/>
</dbReference>
<sequence length="342" mass="38026">MTDVERFVAELREGAGRRTRVDNEEIWRIFTRLFVDASRAVDARKQLADLIGAADGAGLIQPSVSTDNLAPVPLPRFVTLIDGRPARVGRRLVPWVDALAWASGVDLNDVRYDVLDRVNRWLRDGGAERPIIPAEERSAELFDDEKAIGRRIGGPATLWRPGRLSPTLLRFENVPIPFAYRVVGDGTSLLMVENTAAFRTCARLLAAESGHSYCAVAFGQGSWAPQTVPAALDHPTPITEVHYWGDLDVRGLEITRDVLAAARAVDLAAHVHTSLWSLMLTKRPIPTTKGPTTFHPTLVDVLPAHLRQRATTVLSERHRIPQERVGYEVLLRTPRWWDCPSP</sequence>
<dbReference type="RefSeq" id="WP_133799494.1">
    <property type="nucleotide sequence ID" value="NZ_SNWQ01000003.1"/>
</dbReference>
<evidence type="ECO:0000313" key="3">
    <source>
        <dbReference type="Proteomes" id="UP000295388"/>
    </source>
</evidence>
<evidence type="ECO:0000313" key="2">
    <source>
        <dbReference type="EMBL" id="TDO51567.1"/>
    </source>
</evidence>
<gene>
    <name evidence="2" type="ORF">EV643_103306</name>
</gene>
<feature type="domain" description="Wadjet protein JetD C-terminal" evidence="1">
    <location>
        <begin position="186"/>
        <end position="331"/>
    </location>
</feature>
<protein>
    <submittedName>
        <fullName evidence="2">Uncharacterized protein DUF2220</fullName>
    </submittedName>
</protein>
<evidence type="ECO:0000259" key="1">
    <source>
        <dbReference type="Pfam" id="PF09983"/>
    </source>
</evidence>
<dbReference type="InterPro" id="IPR024534">
    <property type="entry name" value="JetD_C"/>
</dbReference>
<dbReference type="AlphaFoldDB" id="A0A4R6KJS4"/>